<evidence type="ECO:0000259" key="5">
    <source>
        <dbReference type="Pfam" id="PF07715"/>
    </source>
</evidence>
<feature type="chain" id="PRO_5031561274" evidence="4">
    <location>
        <begin position="22"/>
        <end position="963"/>
    </location>
</feature>
<accession>A0A7V1CXV6</accession>
<sequence length="963" mass="109944">MQRVSGLLLLLCLCNSQLSFSQQAITASNSNENLVIVQANDLFSSLKMLSEQTGAAVFFAVDLANISADFYYSGDNDLTRIIELIATHYQVNIEQLEGSLIVSELITATDKNDELINTPILPAKKDIPLEEVLISASSVQTKRARRYSVNNDVNPDDAVRVESISLMNAASFATNNLADSLLNVAGVSASYDSAEARQVAMRGLSGDFIHVALNGMQTLAIHGSSLDSREQNERALAFDFNVLPSELFEKVDIVKEYSVDQDSAGIAGNINLYTSNADQLMDEEPQLNAMFEYSQTDFVDKPTHRGAFSWQYKRRHWFYMLGGSVNNKVTQEQGYNTYRWRQLDIASTDISQLSTDIQKKLQAQQVYFPRGNRYSVWNNTIKQQGVTAAVHYYGDNFSHKLDWLYAALNNQKQEYHLATRGISSSALAAGSEQPSKITQLEIDQYDYLRFAEFENAQIATESRQLNKKTQFSQLTWRGDYWLSPKLKLNWLLGSSKNELDVPKDEKVFLKAFSNLTTDYSPQLTYPHNSYGMDLQSSKQWQLDEIDIQANQSLIEQQQGNIGFSYQHDATLWQFGVQYKRFVDERVQKQQDDLYKREFNIGLLDSALDSELSKIVDYHKDVSWLGVNNSNVAKRYLTDIRLDSGNILDSQSYSLERINSAAWLQYGYQQDDYSVDLGVRIEHFDEQVRQAKNLEGTSNRYSRPLFSANFRYALSANWQTRLNISKNLTPVATKYFNPTKQPLSGIAGYEVSNTALSAYESQQFTMQLIGNVDSHTQLVSSVYAKKLSGLINYQQLAYDKDLYQRVNQATAWVKGIDIDLTHHLYPDITLNAAYSYADSERDYRFADMFKFTGPLEGQSKHVANLSLDYQQQTWGSRLQLNYRSGYISEVNYQQVWVDQFETGFLPFRRINWSAYFALNDVLELNVGVNNFSNEYYLEYAGQHHAIYNTTQAGRQYYLRFILML</sequence>
<keyword evidence="4" id="KW-0732">Signal</keyword>
<feature type="domain" description="TonB-dependent receptor plug" evidence="5">
    <location>
        <begin position="161"/>
        <end position="268"/>
    </location>
</feature>
<dbReference type="Gene3D" id="2.40.170.20">
    <property type="entry name" value="TonB-dependent receptor, beta-barrel domain"/>
    <property type="match status" value="1"/>
</dbReference>
<proteinExistence type="predicted"/>
<comment type="caution">
    <text evidence="6">The sequence shown here is derived from an EMBL/GenBank/DDBJ whole genome shotgun (WGS) entry which is preliminary data.</text>
</comment>
<dbReference type="PANTHER" id="PTHR40980">
    <property type="entry name" value="PLUG DOMAIN-CONTAINING PROTEIN"/>
    <property type="match status" value="1"/>
</dbReference>
<dbReference type="SUPFAM" id="SSF56935">
    <property type="entry name" value="Porins"/>
    <property type="match status" value="1"/>
</dbReference>
<name>A0A7V1CXV6_9GAMM</name>
<reference evidence="6" key="1">
    <citation type="journal article" date="2020" name="mSystems">
        <title>Genome- and Community-Level Interaction Insights into Carbon Utilization and Element Cycling Functions of Hydrothermarchaeota in Hydrothermal Sediment.</title>
        <authorList>
            <person name="Zhou Z."/>
            <person name="Liu Y."/>
            <person name="Xu W."/>
            <person name="Pan J."/>
            <person name="Luo Z.H."/>
            <person name="Li M."/>
        </authorList>
    </citation>
    <scope>NUCLEOTIDE SEQUENCE [LARGE SCALE GENOMIC DNA]</scope>
    <source>
        <strain evidence="6">HyVt-346</strain>
    </source>
</reference>
<dbReference type="InterPro" id="IPR037066">
    <property type="entry name" value="Plug_dom_sf"/>
</dbReference>
<keyword evidence="6" id="KW-0675">Receptor</keyword>
<feature type="signal peptide" evidence="4">
    <location>
        <begin position="1"/>
        <end position="21"/>
    </location>
</feature>
<dbReference type="Gene3D" id="2.170.130.10">
    <property type="entry name" value="TonB-dependent receptor, plug domain"/>
    <property type="match status" value="1"/>
</dbReference>
<dbReference type="InterPro" id="IPR036942">
    <property type="entry name" value="Beta-barrel_TonB_sf"/>
</dbReference>
<evidence type="ECO:0000256" key="1">
    <source>
        <dbReference type="ARBA" id="ARBA00004442"/>
    </source>
</evidence>
<dbReference type="AlphaFoldDB" id="A0A7V1CXV6"/>
<organism evidence="6">
    <name type="scientific">Pseudoalteromonas prydzensis</name>
    <dbReference type="NCBI Taxonomy" id="182141"/>
    <lineage>
        <taxon>Bacteria</taxon>
        <taxon>Pseudomonadati</taxon>
        <taxon>Pseudomonadota</taxon>
        <taxon>Gammaproteobacteria</taxon>
        <taxon>Alteromonadales</taxon>
        <taxon>Pseudoalteromonadaceae</taxon>
        <taxon>Pseudoalteromonas</taxon>
    </lineage>
</organism>
<dbReference type="GO" id="GO:0009279">
    <property type="term" value="C:cell outer membrane"/>
    <property type="evidence" value="ECO:0007669"/>
    <property type="project" value="UniProtKB-SubCell"/>
</dbReference>
<gene>
    <name evidence="6" type="ORF">ENH88_07385</name>
</gene>
<evidence type="ECO:0000256" key="4">
    <source>
        <dbReference type="SAM" id="SignalP"/>
    </source>
</evidence>
<evidence type="ECO:0000313" key="6">
    <source>
        <dbReference type="EMBL" id="HEA16257.1"/>
    </source>
</evidence>
<dbReference type="PANTHER" id="PTHR40980:SF4">
    <property type="entry name" value="TONB-DEPENDENT RECEPTOR-LIKE BETA-BARREL DOMAIN-CONTAINING PROTEIN"/>
    <property type="match status" value="1"/>
</dbReference>
<dbReference type="InterPro" id="IPR012910">
    <property type="entry name" value="Plug_dom"/>
</dbReference>
<protein>
    <submittedName>
        <fullName evidence="6">TonB-dependent receptor</fullName>
    </submittedName>
</protein>
<dbReference type="EMBL" id="DRGM01000079">
    <property type="protein sequence ID" value="HEA16257.1"/>
    <property type="molecule type" value="Genomic_DNA"/>
</dbReference>
<dbReference type="Pfam" id="PF07715">
    <property type="entry name" value="Plug"/>
    <property type="match status" value="1"/>
</dbReference>
<comment type="subcellular location">
    <subcellularLocation>
        <location evidence="1">Cell outer membrane</location>
    </subcellularLocation>
</comment>
<evidence type="ECO:0000256" key="3">
    <source>
        <dbReference type="ARBA" id="ARBA00023237"/>
    </source>
</evidence>
<keyword evidence="3" id="KW-0998">Cell outer membrane</keyword>
<dbReference type="Proteomes" id="UP000886188">
    <property type="component" value="Unassembled WGS sequence"/>
</dbReference>
<keyword evidence="2" id="KW-0472">Membrane</keyword>
<evidence type="ECO:0000256" key="2">
    <source>
        <dbReference type="ARBA" id="ARBA00023136"/>
    </source>
</evidence>